<dbReference type="AlphaFoldDB" id="A0A9X8QX01"/>
<comment type="caution">
    <text evidence="1">The sequence shown here is derived from an EMBL/GenBank/DDBJ whole genome shotgun (WGS) entry which is preliminary data.</text>
</comment>
<organism evidence="1 2">
    <name type="scientific">Streptomyces yunnanensis</name>
    <dbReference type="NCBI Taxonomy" id="156453"/>
    <lineage>
        <taxon>Bacteria</taxon>
        <taxon>Bacillati</taxon>
        <taxon>Actinomycetota</taxon>
        <taxon>Actinomycetes</taxon>
        <taxon>Kitasatosporales</taxon>
        <taxon>Streptomycetaceae</taxon>
        <taxon>Streptomyces</taxon>
    </lineage>
</organism>
<proteinExistence type="predicted"/>
<gene>
    <name evidence="1" type="ORF">SAMN05216268_11433</name>
</gene>
<protein>
    <submittedName>
        <fullName evidence="1">Uncharacterized protein</fullName>
    </submittedName>
</protein>
<evidence type="ECO:0000313" key="1">
    <source>
        <dbReference type="EMBL" id="SHM76175.1"/>
    </source>
</evidence>
<accession>A0A9X8QX01</accession>
<dbReference type="RefSeq" id="WP_434060590.1">
    <property type="nucleotide sequence ID" value="NZ_FRBK01000014.1"/>
</dbReference>
<name>A0A9X8QX01_9ACTN</name>
<reference evidence="2" key="1">
    <citation type="submission" date="2016-11" db="EMBL/GenBank/DDBJ databases">
        <authorList>
            <person name="Jaros S."/>
            <person name="Januszkiewicz K."/>
            <person name="Wedrychowicz H."/>
        </authorList>
    </citation>
    <scope>NUCLEOTIDE SEQUENCE [LARGE SCALE GENOMIC DNA]</scope>
    <source>
        <strain evidence="2">CGMCC 4.3555</strain>
    </source>
</reference>
<dbReference type="EMBL" id="FRBK01000014">
    <property type="protein sequence ID" value="SHM76175.1"/>
    <property type="molecule type" value="Genomic_DNA"/>
</dbReference>
<evidence type="ECO:0000313" key="2">
    <source>
        <dbReference type="Proteomes" id="UP000184388"/>
    </source>
</evidence>
<dbReference type="Proteomes" id="UP000184388">
    <property type="component" value="Unassembled WGS sequence"/>
</dbReference>
<sequence>MAMILELQELETPHGPSLAPSNVLSTLLHGRACV</sequence>